<dbReference type="PANTHER" id="PTHR33513">
    <property type="entry name" value="OS06G0523300 PROTEIN"/>
    <property type="match status" value="1"/>
</dbReference>
<accession>A0AAP0SDN9</accession>
<dbReference type="Pfam" id="PF24847">
    <property type="entry name" value="DUF7722"/>
    <property type="match status" value="1"/>
</dbReference>
<dbReference type="EMBL" id="JBBPBK010000001">
    <property type="protein sequence ID" value="KAK9293147.1"/>
    <property type="molecule type" value="Genomic_DNA"/>
</dbReference>
<proteinExistence type="predicted"/>
<dbReference type="AlphaFoldDB" id="A0AAP0SDN9"/>
<dbReference type="Proteomes" id="UP001415857">
    <property type="component" value="Unassembled WGS sequence"/>
</dbReference>
<dbReference type="PANTHER" id="PTHR33513:SF47">
    <property type="entry name" value="(WILD MALAYSIAN BANANA) HYPOTHETICAL PROTEIN"/>
    <property type="match status" value="1"/>
</dbReference>
<comment type="caution">
    <text evidence="2">The sequence shown here is derived from an EMBL/GenBank/DDBJ whole genome shotgun (WGS) entry which is preliminary data.</text>
</comment>
<name>A0AAP0SDN9_LIQFO</name>
<protein>
    <recommendedName>
        <fullName evidence="1">DUF7722 domain-containing protein</fullName>
    </recommendedName>
</protein>
<evidence type="ECO:0000259" key="1">
    <source>
        <dbReference type="Pfam" id="PF24847"/>
    </source>
</evidence>
<gene>
    <name evidence="2" type="ORF">L1049_021133</name>
</gene>
<keyword evidence="3" id="KW-1185">Reference proteome</keyword>
<evidence type="ECO:0000313" key="2">
    <source>
        <dbReference type="EMBL" id="KAK9293147.1"/>
    </source>
</evidence>
<evidence type="ECO:0000313" key="3">
    <source>
        <dbReference type="Proteomes" id="UP001415857"/>
    </source>
</evidence>
<dbReference type="InterPro" id="IPR056139">
    <property type="entry name" value="DUF7722"/>
</dbReference>
<feature type="domain" description="DUF7722" evidence="1">
    <location>
        <begin position="33"/>
        <end position="78"/>
    </location>
</feature>
<organism evidence="2 3">
    <name type="scientific">Liquidambar formosana</name>
    <name type="common">Formosan gum</name>
    <dbReference type="NCBI Taxonomy" id="63359"/>
    <lineage>
        <taxon>Eukaryota</taxon>
        <taxon>Viridiplantae</taxon>
        <taxon>Streptophyta</taxon>
        <taxon>Embryophyta</taxon>
        <taxon>Tracheophyta</taxon>
        <taxon>Spermatophyta</taxon>
        <taxon>Magnoliopsida</taxon>
        <taxon>eudicotyledons</taxon>
        <taxon>Gunneridae</taxon>
        <taxon>Pentapetalae</taxon>
        <taxon>Saxifragales</taxon>
        <taxon>Altingiaceae</taxon>
        <taxon>Liquidambar</taxon>
    </lineage>
</organism>
<sequence>MESVARTPMRVAGGMNGHRGREIYGQFQMPLHYPRYTKSDYETMPEWKLDCLLSEYGLPVTGNVEQKRNYAMGAFLWPH</sequence>
<reference evidence="2 3" key="1">
    <citation type="journal article" date="2024" name="Plant J.">
        <title>Genome sequences and population genomics reveal climatic adaptation and genomic divergence between two closely related sweetgum species.</title>
        <authorList>
            <person name="Xu W.Q."/>
            <person name="Ren C.Q."/>
            <person name="Zhang X.Y."/>
            <person name="Comes H.P."/>
            <person name="Liu X.H."/>
            <person name="Li Y.G."/>
            <person name="Kettle C.J."/>
            <person name="Jalonen R."/>
            <person name="Gaisberger H."/>
            <person name="Ma Y.Z."/>
            <person name="Qiu Y.X."/>
        </authorList>
    </citation>
    <scope>NUCLEOTIDE SEQUENCE [LARGE SCALE GENOMIC DNA]</scope>
    <source>
        <strain evidence="2">Hangzhou</strain>
    </source>
</reference>